<name>A0A4V3XCX9_9AGAM</name>
<evidence type="ECO:0000313" key="2">
    <source>
        <dbReference type="EMBL" id="THH07603.1"/>
    </source>
</evidence>
<evidence type="ECO:0000313" key="3">
    <source>
        <dbReference type="Proteomes" id="UP000308199"/>
    </source>
</evidence>
<gene>
    <name evidence="2" type="ORF">EW145_g3265</name>
</gene>
<dbReference type="Proteomes" id="UP000308199">
    <property type="component" value="Unassembled WGS sequence"/>
</dbReference>
<reference evidence="2 3" key="1">
    <citation type="submission" date="2019-02" db="EMBL/GenBank/DDBJ databases">
        <title>Genome sequencing of the rare red list fungi Phellinidium pouzarii.</title>
        <authorList>
            <person name="Buettner E."/>
            <person name="Kellner H."/>
        </authorList>
    </citation>
    <scope>NUCLEOTIDE SEQUENCE [LARGE SCALE GENOMIC DNA]</scope>
    <source>
        <strain evidence="2 3">DSM 108285</strain>
    </source>
</reference>
<dbReference type="Pfam" id="PF10155">
    <property type="entry name" value="CNOT11"/>
    <property type="match status" value="1"/>
</dbReference>
<sequence>MQTATYRPLPISAPPPAADPIRVSVAHLLAHAHGIPCTAAAQAFVQLVQPTSRFGVALDILLPLLSGRSETPRRILAAHILYFLYASHPIAINPFRSAFVEVFLREREGARVEAERGGVSENEQLVWVLWKILKGDGNDLGPYSPTTLAHSPLPPKLRASQLTVDETLTREDDYLNETSQILRQQPSSIFTSGISPAPSAARTPIENGSGSKNSDEYMSDLIEQGMRLLLAACQRVLTLHEQRMVASCLPRFVPQSLIALHSLPPLIALNPALGHPLIVSLLSNSPSATRNTYFARMDVLEVLRQLPPTLPSFDVIGRLLRDPTSILAIDRNERAGDVGADQYTNSNMRTTIADLTRTEILGAFIFNAIGWVERSEREAIEGLISDDRAGKGVQNLCRFYNSLIKLGLVDPSSDADSVEMVHFALAHAQYEDANALYRVLVLGKF</sequence>
<keyword evidence="3" id="KW-1185">Reference proteome</keyword>
<organism evidence="2 3">
    <name type="scientific">Phellinidium pouzarii</name>
    <dbReference type="NCBI Taxonomy" id="167371"/>
    <lineage>
        <taxon>Eukaryota</taxon>
        <taxon>Fungi</taxon>
        <taxon>Dikarya</taxon>
        <taxon>Basidiomycota</taxon>
        <taxon>Agaricomycotina</taxon>
        <taxon>Agaricomycetes</taxon>
        <taxon>Hymenochaetales</taxon>
        <taxon>Hymenochaetaceae</taxon>
        <taxon>Phellinidium</taxon>
    </lineage>
</organism>
<dbReference type="InterPro" id="IPR019312">
    <property type="entry name" value="CNOT11"/>
</dbReference>
<comment type="caution">
    <text evidence="2">The sequence shown here is derived from an EMBL/GenBank/DDBJ whole genome shotgun (WGS) entry which is preliminary data.</text>
</comment>
<dbReference type="EMBL" id="SGPK01000135">
    <property type="protein sequence ID" value="THH07603.1"/>
    <property type="molecule type" value="Genomic_DNA"/>
</dbReference>
<evidence type="ECO:0000256" key="1">
    <source>
        <dbReference type="SAM" id="MobiDB-lite"/>
    </source>
</evidence>
<proteinExistence type="predicted"/>
<feature type="region of interest" description="Disordered" evidence="1">
    <location>
        <begin position="193"/>
        <end position="214"/>
    </location>
</feature>
<dbReference type="OrthoDB" id="3226845at2759"/>
<protein>
    <submittedName>
        <fullName evidence="2">Uncharacterized protein</fullName>
    </submittedName>
</protein>
<dbReference type="GO" id="GO:0030014">
    <property type="term" value="C:CCR4-NOT complex"/>
    <property type="evidence" value="ECO:0007669"/>
    <property type="project" value="InterPro"/>
</dbReference>
<accession>A0A4V3XCX9</accession>
<dbReference type="AlphaFoldDB" id="A0A4V3XCX9"/>